<feature type="transmembrane region" description="Helical" evidence="1">
    <location>
        <begin position="159"/>
        <end position="184"/>
    </location>
</feature>
<dbReference type="EMBL" id="JAVIKH010000001">
    <property type="protein sequence ID" value="MDX8335174.1"/>
    <property type="molecule type" value="Genomic_DNA"/>
</dbReference>
<keyword evidence="1" id="KW-1133">Transmembrane helix</keyword>
<keyword evidence="1" id="KW-0813">Transport</keyword>
<evidence type="ECO:0000313" key="3">
    <source>
        <dbReference type="EMBL" id="MDX8335174.1"/>
    </source>
</evidence>
<keyword evidence="1" id="KW-0472">Membrane</keyword>
<feature type="transmembrane region" description="Helical" evidence="1">
    <location>
        <begin position="45"/>
        <end position="63"/>
    </location>
</feature>
<proteinExistence type="inferred from homology"/>
<keyword evidence="1" id="KW-0812">Transmembrane</keyword>
<comment type="caution">
    <text evidence="3">The sequence shown here is derived from an EMBL/GenBank/DDBJ whole genome shotgun (WGS) entry which is preliminary data.</text>
</comment>
<feature type="transmembrane region" description="Helical" evidence="1">
    <location>
        <begin position="271"/>
        <end position="294"/>
    </location>
</feature>
<reference evidence="4" key="1">
    <citation type="submission" date="2023-07" db="EMBL/GenBank/DDBJ databases">
        <authorList>
            <person name="Colorado M.A."/>
            <person name="Villamil L.M."/>
            <person name="Melo J.F."/>
            <person name="Rodriguez J.A."/>
            <person name="Ruiz R.Y."/>
        </authorList>
    </citation>
    <scope>NUCLEOTIDE SEQUENCE [LARGE SCALE GENOMIC DNA]</scope>
    <source>
        <strain evidence="4">C33</strain>
    </source>
</reference>
<sequence length="395" mass="42406">MTIELSTIQTIAMAVIVLYIGKFFNNTFKFLKENCIPESVTGGTVFSILTFIGYKTGMFNFIFEDSLRSIFMIAFFTTVGYSASLKLLKKAGMPVFMFLLASVALAISQNILGVGLAQILNLNPLIGLATGSMSTTGGPGTAGAFAPILESYGAEGATVVAMATATYALIMGSLISGPVANRLIKKHNLLEKRNQNESYDADESKKTPLDPKHVSTASFQIIMAMGIGSLISNFLSQAGIVLPSYIGAMFAAAVIRNISDFTGAYEVHLDIINIIGGFTLTIFLSMTLMSFKLWELQGLALPLIIMLVAQTVLIGAFAYFITFRLTGKDYDAVVMTSGHCGCGFGTTPKALANMEALTAKYFPSPKAFFVIPIVGGLFIDFFNAGIITLFMNILH</sequence>
<dbReference type="Proteomes" id="UP001279681">
    <property type="component" value="Unassembled WGS sequence"/>
</dbReference>
<keyword evidence="1" id="KW-1003">Cell membrane</keyword>
<comment type="caution">
    <text evidence="1">Lacks conserved residue(s) required for the propagation of feature annotation.</text>
</comment>
<feature type="transmembrane region" description="Helical" evidence="1">
    <location>
        <begin position="240"/>
        <end position="259"/>
    </location>
</feature>
<keyword evidence="1" id="KW-0915">Sodium</keyword>
<evidence type="ECO:0000256" key="2">
    <source>
        <dbReference type="NCBIfam" id="TIGR00210"/>
    </source>
</evidence>
<name>A0ABU4W6N8_9FUSO</name>
<comment type="similarity">
    <text evidence="1">Belongs to the glutamate:Na(+) symporter (ESS) (TC 2.A.27) family.</text>
</comment>
<feature type="transmembrane region" description="Helical" evidence="1">
    <location>
        <begin position="95"/>
        <end position="120"/>
    </location>
</feature>
<feature type="transmembrane region" description="Helical" evidence="1">
    <location>
        <begin position="69"/>
        <end position="88"/>
    </location>
</feature>
<feature type="transmembrane region" description="Helical" evidence="1">
    <location>
        <begin position="367"/>
        <end position="394"/>
    </location>
</feature>
<dbReference type="Pfam" id="PF03616">
    <property type="entry name" value="Glt_symporter"/>
    <property type="match status" value="1"/>
</dbReference>
<dbReference type="RefSeq" id="WP_320312583.1">
    <property type="nucleotide sequence ID" value="NZ_JAVIKH010000001.1"/>
</dbReference>
<dbReference type="PANTHER" id="PTHR36178:SF1">
    <property type="entry name" value="SODIUM_GLUTAMATE SYMPORTER"/>
    <property type="match status" value="1"/>
</dbReference>
<dbReference type="HAMAP" id="MF_02062">
    <property type="entry name" value="GltS"/>
    <property type="match status" value="1"/>
</dbReference>
<protein>
    <recommendedName>
        <fullName evidence="1 2">Sodium/glutamate symporter</fullName>
    </recommendedName>
</protein>
<comment type="function">
    <text evidence="1">Catalyzes the sodium-dependent transport of glutamate.</text>
</comment>
<gene>
    <name evidence="3" type="primary">gltS</name>
    <name evidence="3" type="ORF">RFV38_01480</name>
</gene>
<feature type="transmembrane region" description="Helical" evidence="1">
    <location>
        <begin position="6"/>
        <end position="24"/>
    </location>
</feature>
<dbReference type="InterPro" id="IPR004445">
    <property type="entry name" value="GltS"/>
</dbReference>
<dbReference type="NCBIfam" id="TIGR00210">
    <property type="entry name" value="gltS"/>
    <property type="match status" value="1"/>
</dbReference>
<keyword evidence="1" id="KW-0739">Sodium transport</keyword>
<feature type="transmembrane region" description="Helical" evidence="1">
    <location>
        <begin position="300"/>
        <end position="321"/>
    </location>
</feature>
<comment type="subcellular location">
    <subcellularLocation>
        <location evidence="1">Cell membrane</location>
        <topology evidence="1">Multi-pass membrane protein</topology>
    </subcellularLocation>
</comment>
<evidence type="ECO:0000256" key="1">
    <source>
        <dbReference type="HAMAP-Rule" id="MF_02062"/>
    </source>
</evidence>
<keyword evidence="1" id="KW-0769">Symport</keyword>
<keyword evidence="1" id="KW-0406">Ion transport</keyword>
<evidence type="ECO:0000313" key="4">
    <source>
        <dbReference type="Proteomes" id="UP001279681"/>
    </source>
</evidence>
<accession>A0ABU4W6N8</accession>
<keyword evidence="1" id="KW-0029">Amino-acid transport</keyword>
<keyword evidence="4" id="KW-1185">Reference proteome</keyword>
<dbReference type="PANTHER" id="PTHR36178">
    <property type="entry name" value="SLR0625 PROTEIN"/>
    <property type="match status" value="1"/>
</dbReference>
<organism evidence="3 4">
    <name type="scientific">Candidatus Cetobacterium colombiensis</name>
    <dbReference type="NCBI Taxonomy" id="3073100"/>
    <lineage>
        <taxon>Bacteria</taxon>
        <taxon>Fusobacteriati</taxon>
        <taxon>Fusobacteriota</taxon>
        <taxon>Fusobacteriia</taxon>
        <taxon>Fusobacteriales</taxon>
        <taxon>Fusobacteriaceae</taxon>
        <taxon>Cetobacterium</taxon>
    </lineage>
</organism>